<dbReference type="GeneID" id="19973306"/>
<dbReference type="Proteomes" id="UP000030752">
    <property type="component" value="Unassembled WGS sequence"/>
</dbReference>
<evidence type="ECO:0000313" key="10">
    <source>
        <dbReference type="EMBL" id="ETN39741.1"/>
    </source>
</evidence>
<dbReference type="OrthoDB" id="4484309at2759"/>
<evidence type="ECO:0000256" key="3">
    <source>
        <dbReference type="ARBA" id="ARBA00009105"/>
    </source>
</evidence>
<keyword evidence="9" id="KW-0472">Membrane</keyword>
<keyword evidence="5" id="KW-0812">Transmembrane</keyword>
<evidence type="ECO:0000256" key="9">
    <source>
        <dbReference type="ARBA" id="ARBA00023136"/>
    </source>
</evidence>
<dbReference type="InterPro" id="IPR022751">
    <property type="entry name" value="Alpha_mannosyltransferase"/>
</dbReference>
<dbReference type="GO" id="GO:0046354">
    <property type="term" value="P:mannan biosynthetic process"/>
    <property type="evidence" value="ECO:0007669"/>
    <property type="project" value="TreeGrafter"/>
</dbReference>
<sequence length="483" mass="54464">MKHFSRWPVFLIASTVLIYGFYTANRAFPIIPTPSWITPAAPSSLLLAQQDLWALLFPRLVAHEPQCEPIKHVNGGDLVVGYDASRTTQRPDRLNVTETQVSALRTAHRAFKTHLEDMRYQLPFVNGTRGIVTTAGGNYLPVSVVSIRMLRETGCMLPVEVFLACDDEWDAEICDNVFPSMSARCVVLDSVFRPSLAVRIEKYQYKIMAIIFSSFQDVLFLDSDSFPLHDPSGLFTAEPFQSTGMVLWPDFWFASESPAFFDIAGLEMPPLARMPATESGELMYSKSKHTQSLLLALYYNFYGPDFYYPLQAQGAPGEGDKETFLWAALAFNESFHKVQQKIRALGYITTSKEWRGSAMVQYDPRTDLPRAAASSDGRGDDEGRTMARPLFVHANFPKLNPGSIFQDVSFGVTGPTRDADGTMRRIWHTSADEAVAFCGYDAERRLWSVVREIACRYEGKFVTWEGRRDVCVNATVYWDRVFG</sequence>
<dbReference type="EMBL" id="KB822721">
    <property type="protein sequence ID" value="ETN39741.1"/>
    <property type="molecule type" value="Genomic_DNA"/>
</dbReference>
<dbReference type="eggNOG" id="ENOG502QQ16">
    <property type="taxonomic scope" value="Eukaryota"/>
</dbReference>
<gene>
    <name evidence="10" type="ORF">HMPREF1541_05967</name>
</gene>
<accession>W2RT99</accession>
<evidence type="ECO:0000313" key="11">
    <source>
        <dbReference type="Proteomes" id="UP000030752"/>
    </source>
</evidence>
<name>W2RT99_CYPE1</name>
<dbReference type="FunCoup" id="W2RT99">
    <property type="interactions" value="68"/>
</dbReference>
<comment type="subcellular location">
    <subcellularLocation>
        <location evidence="1">Golgi apparatus membrane</location>
        <topology evidence="1">Single-pass type II membrane protein</topology>
    </subcellularLocation>
</comment>
<evidence type="ECO:0000256" key="1">
    <source>
        <dbReference type="ARBA" id="ARBA00004323"/>
    </source>
</evidence>
<evidence type="ECO:0000256" key="8">
    <source>
        <dbReference type="ARBA" id="ARBA00023034"/>
    </source>
</evidence>
<dbReference type="InterPro" id="IPR029044">
    <property type="entry name" value="Nucleotide-diphossugar_trans"/>
</dbReference>
<comment type="similarity">
    <text evidence="3">Belongs to the MNN1/MNT family.</text>
</comment>
<comment type="pathway">
    <text evidence="2">Protein modification; protein glycosylation.</text>
</comment>
<dbReference type="VEuPathDB" id="FungiDB:HMPREF1541_05967"/>
<reference evidence="10 11" key="1">
    <citation type="submission" date="2013-03" db="EMBL/GenBank/DDBJ databases">
        <title>The Genome Sequence of Phialophora europaea CBS 101466.</title>
        <authorList>
            <consortium name="The Broad Institute Genomics Platform"/>
            <person name="Cuomo C."/>
            <person name="de Hoog S."/>
            <person name="Gorbushina A."/>
            <person name="Walker B."/>
            <person name="Young S.K."/>
            <person name="Zeng Q."/>
            <person name="Gargeya S."/>
            <person name="Fitzgerald M."/>
            <person name="Haas B."/>
            <person name="Abouelleil A."/>
            <person name="Allen A.W."/>
            <person name="Alvarado L."/>
            <person name="Arachchi H.M."/>
            <person name="Berlin A.M."/>
            <person name="Chapman S.B."/>
            <person name="Gainer-Dewar J."/>
            <person name="Goldberg J."/>
            <person name="Griggs A."/>
            <person name="Gujja S."/>
            <person name="Hansen M."/>
            <person name="Howarth C."/>
            <person name="Imamovic A."/>
            <person name="Ireland A."/>
            <person name="Larimer J."/>
            <person name="McCowan C."/>
            <person name="Murphy C."/>
            <person name="Pearson M."/>
            <person name="Poon T.W."/>
            <person name="Priest M."/>
            <person name="Roberts A."/>
            <person name="Saif S."/>
            <person name="Shea T."/>
            <person name="Sisk P."/>
            <person name="Sykes S."/>
            <person name="Wortman J."/>
            <person name="Nusbaum C."/>
            <person name="Birren B."/>
        </authorList>
    </citation>
    <scope>NUCLEOTIDE SEQUENCE [LARGE SCALE GENOMIC DNA]</scope>
    <source>
        <strain evidence="10 11">CBS 101466</strain>
    </source>
</reference>
<organism evidence="10 11">
    <name type="scientific">Cyphellophora europaea (strain CBS 101466)</name>
    <name type="common">Phialophora europaea</name>
    <dbReference type="NCBI Taxonomy" id="1220924"/>
    <lineage>
        <taxon>Eukaryota</taxon>
        <taxon>Fungi</taxon>
        <taxon>Dikarya</taxon>
        <taxon>Ascomycota</taxon>
        <taxon>Pezizomycotina</taxon>
        <taxon>Eurotiomycetes</taxon>
        <taxon>Chaetothyriomycetidae</taxon>
        <taxon>Chaetothyriales</taxon>
        <taxon>Cyphellophoraceae</taxon>
        <taxon>Cyphellophora</taxon>
    </lineage>
</organism>
<dbReference type="Gene3D" id="3.90.550.10">
    <property type="entry name" value="Spore Coat Polysaccharide Biosynthesis Protein SpsA, Chain A"/>
    <property type="match status" value="1"/>
</dbReference>
<dbReference type="HOGENOM" id="CLU_013298_0_1_1"/>
<evidence type="ECO:0000256" key="5">
    <source>
        <dbReference type="ARBA" id="ARBA00022692"/>
    </source>
</evidence>
<dbReference type="InParanoid" id="W2RT99"/>
<dbReference type="AlphaFoldDB" id="W2RT99"/>
<evidence type="ECO:0008006" key="12">
    <source>
        <dbReference type="Google" id="ProtNLM"/>
    </source>
</evidence>
<dbReference type="GO" id="GO:0000139">
    <property type="term" value="C:Golgi membrane"/>
    <property type="evidence" value="ECO:0007669"/>
    <property type="project" value="UniProtKB-SubCell"/>
</dbReference>
<dbReference type="Pfam" id="PF11051">
    <property type="entry name" value="Mannosyl_trans3"/>
    <property type="match status" value="2"/>
</dbReference>
<protein>
    <recommendedName>
        <fullName evidence="12">Alpha-1,2-mannosyltransferase</fullName>
    </recommendedName>
</protein>
<dbReference type="GO" id="GO:0000026">
    <property type="term" value="F:alpha-1,2-mannosyltransferase activity"/>
    <property type="evidence" value="ECO:0007669"/>
    <property type="project" value="TreeGrafter"/>
</dbReference>
<dbReference type="RefSeq" id="XP_008718526.1">
    <property type="nucleotide sequence ID" value="XM_008720304.1"/>
</dbReference>
<keyword evidence="4" id="KW-0808">Transferase</keyword>
<dbReference type="STRING" id="1220924.W2RT99"/>
<dbReference type="PANTHER" id="PTHR31646:SF1">
    <property type="entry name" value="ALPHA-1,2-MANNOSYLTRANSFERASE MNN2"/>
    <property type="match status" value="1"/>
</dbReference>
<proteinExistence type="inferred from homology"/>
<evidence type="ECO:0000256" key="7">
    <source>
        <dbReference type="ARBA" id="ARBA00022989"/>
    </source>
</evidence>
<keyword evidence="7" id="KW-1133">Transmembrane helix</keyword>
<evidence type="ECO:0000256" key="2">
    <source>
        <dbReference type="ARBA" id="ARBA00004922"/>
    </source>
</evidence>
<keyword evidence="8" id="KW-0333">Golgi apparatus</keyword>
<dbReference type="PANTHER" id="PTHR31646">
    <property type="entry name" value="ALPHA-1,2-MANNOSYLTRANSFERASE MNN2"/>
    <property type="match status" value="1"/>
</dbReference>
<dbReference type="SUPFAM" id="SSF53448">
    <property type="entry name" value="Nucleotide-diphospho-sugar transferases"/>
    <property type="match status" value="1"/>
</dbReference>
<evidence type="ECO:0000256" key="4">
    <source>
        <dbReference type="ARBA" id="ARBA00022679"/>
    </source>
</evidence>
<evidence type="ECO:0000256" key="6">
    <source>
        <dbReference type="ARBA" id="ARBA00022968"/>
    </source>
</evidence>
<keyword evidence="6" id="KW-0735">Signal-anchor</keyword>
<keyword evidence="11" id="KW-1185">Reference proteome</keyword>